<dbReference type="InterPro" id="IPR046797">
    <property type="entry name" value="PDDEXK_12"/>
</dbReference>
<evidence type="ECO:0000313" key="3">
    <source>
        <dbReference type="Proteomes" id="UP000799437"/>
    </source>
</evidence>
<dbReference type="EMBL" id="ML996589">
    <property type="protein sequence ID" value="KAF2752970.1"/>
    <property type="molecule type" value="Genomic_DNA"/>
</dbReference>
<feature type="domain" description="PD-(D/E)XK nuclease-like" evidence="1">
    <location>
        <begin position="9"/>
        <end position="172"/>
    </location>
</feature>
<dbReference type="AlphaFoldDB" id="A0A6A6VTN6"/>
<sequence length="179" mass="20342">NRILIVSRKTAKIEPGSLARSILPGRAIDYVVTFKPDSTINQAWTRLRPLPGLSIKSWNHTTRARRNPIAIHVDAKSPMKSWTDGKPQIAIWTDALLKRLSLIQGTTVGPWPALPLLVAQGHDWHLLIVSKNNQKMTVWEQITIGSSRSCFDAMKVVAVLHWLMDWAERVWRPRFLSLV</sequence>
<reference evidence="2" key="1">
    <citation type="journal article" date="2020" name="Stud. Mycol.">
        <title>101 Dothideomycetes genomes: a test case for predicting lifestyles and emergence of pathogens.</title>
        <authorList>
            <person name="Haridas S."/>
            <person name="Albert R."/>
            <person name="Binder M."/>
            <person name="Bloem J."/>
            <person name="Labutti K."/>
            <person name="Salamov A."/>
            <person name="Andreopoulos B."/>
            <person name="Baker S."/>
            <person name="Barry K."/>
            <person name="Bills G."/>
            <person name="Bluhm B."/>
            <person name="Cannon C."/>
            <person name="Castanera R."/>
            <person name="Culley D."/>
            <person name="Daum C."/>
            <person name="Ezra D."/>
            <person name="Gonzalez J."/>
            <person name="Henrissat B."/>
            <person name="Kuo A."/>
            <person name="Liang C."/>
            <person name="Lipzen A."/>
            <person name="Lutzoni F."/>
            <person name="Magnuson J."/>
            <person name="Mondo S."/>
            <person name="Nolan M."/>
            <person name="Ohm R."/>
            <person name="Pangilinan J."/>
            <person name="Park H.-J."/>
            <person name="Ramirez L."/>
            <person name="Alfaro M."/>
            <person name="Sun H."/>
            <person name="Tritt A."/>
            <person name="Yoshinaga Y."/>
            <person name="Zwiers L.-H."/>
            <person name="Turgeon B."/>
            <person name="Goodwin S."/>
            <person name="Spatafora J."/>
            <person name="Crous P."/>
            <person name="Grigoriev I."/>
        </authorList>
    </citation>
    <scope>NUCLEOTIDE SEQUENCE</scope>
    <source>
        <strain evidence="2">CBS 121739</strain>
    </source>
</reference>
<dbReference type="OrthoDB" id="4161186at2759"/>
<accession>A0A6A6VTN6</accession>
<dbReference type="Proteomes" id="UP000799437">
    <property type="component" value="Unassembled WGS sequence"/>
</dbReference>
<gene>
    <name evidence="2" type="ORF">EJ05DRAFT_421878</name>
</gene>
<protein>
    <recommendedName>
        <fullName evidence="1">PD-(D/E)XK nuclease-like domain-containing protein</fullName>
    </recommendedName>
</protein>
<organism evidence="2 3">
    <name type="scientific">Pseudovirgaria hyperparasitica</name>
    <dbReference type="NCBI Taxonomy" id="470096"/>
    <lineage>
        <taxon>Eukaryota</taxon>
        <taxon>Fungi</taxon>
        <taxon>Dikarya</taxon>
        <taxon>Ascomycota</taxon>
        <taxon>Pezizomycotina</taxon>
        <taxon>Dothideomycetes</taxon>
        <taxon>Dothideomycetes incertae sedis</taxon>
        <taxon>Acrospermales</taxon>
        <taxon>Acrospermaceae</taxon>
        <taxon>Pseudovirgaria</taxon>
    </lineage>
</organism>
<name>A0A6A6VTN6_9PEZI</name>
<proteinExistence type="predicted"/>
<dbReference type="Pfam" id="PF20516">
    <property type="entry name" value="PDDEXK_12"/>
    <property type="match status" value="1"/>
</dbReference>
<feature type="non-terminal residue" evidence="2">
    <location>
        <position position="179"/>
    </location>
</feature>
<evidence type="ECO:0000259" key="1">
    <source>
        <dbReference type="Pfam" id="PF20516"/>
    </source>
</evidence>
<feature type="non-terminal residue" evidence="2">
    <location>
        <position position="1"/>
    </location>
</feature>
<keyword evidence="3" id="KW-1185">Reference proteome</keyword>
<dbReference type="GeneID" id="54482529"/>
<evidence type="ECO:0000313" key="2">
    <source>
        <dbReference type="EMBL" id="KAF2752970.1"/>
    </source>
</evidence>
<dbReference type="RefSeq" id="XP_033595421.1">
    <property type="nucleotide sequence ID" value="XM_033741475.1"/>
</dbReference>